<evidence type="ECO:0000313" key="1">
    <source>
        <dbReference type="EMBL" id="TGX96936.1"/>
    </source>
</evidence>
<reference evidence="1" key="1">
    <citation type="submission" date="2019-04" db="EMBL/GenBank/DDBJ databases">
        <title>Microbes associate with the intestines of laboratory mice.</title>
        <authorList>
            <person name="Navarre W."/>
            <person name="Wong E."/>
            <person name="Huang K."/>
            <person name="Tropini C."/>
            <person name="Ng K."/>
            <person name="Yu B."/>
        </authorList>
    </citation>
    <scope>NUCLEOTIDE SEQUENCE</scope>
    <source>
        <strain evidence="1">NM72_1-8</strain>
    </source>
</reference>
<organism evidence="1 2">
    <name type="scientific">Hominisplanchenecus murintestinalis</name>
    <dbReference type="NCBI Taxonomy" id="2941517"/>
    <lineage>
        <taxon>Bacteria</taxon>
        <taxon>Bacillati</taxon>
        <taxon>Bacillota</taxon>
        <taxon>Clostridia</taxon>
        <taxon>Lachnospirales</taxon>
        <taxon>Lachnospiraceae</taxon>
        <taxon>Hominisplanchenecus</taxon>
    </lineage>
</organism>
<sequence>MKKIYLDIEENHSSPDLEGLVRDFRSAGIEVRPLTENSWGDMAQALVLTDRQATADMASGRLSVEGSAIALQGKTACVGYEPPGAGVTLSHVDMIVQGFEELDVEFFRRVYQRCHGIPWTIALTDRLALRESVPDDFDVFYDMYRQPGMTDYMPGLSDDKEEERETFCAYICRMYSFYGYGLWTVAEKSSGRVVGRAGLENGSFQGQSVPVIGYMIGAEYQRQGYGQEAVRAVAEYAFCELEMERIYGFVHKKNQNSRRLIQRVGFRRIEERCRMAVQMAGRTFEKDIAGYVCVNTKALYFPGKSITIGDE</sequence>
<proteinExistence type="predicted"/>
<dbReference type="EMBL" id="SRZB01000043">
    <property type="protein sequence ID" value="TGX96936.1"/>
    <property type="molecule type" value="Genomic_DNA"/>
</dbReference>
<accession>A0AC61QWB3</accession>
<comment type="caution">
    <text evidence="1">The sequence shown here is derived from an EMBL/GenBank/DDBJ whole genome shotgun (WGS) entry which is preliminary data.</text>
</comment>
<dbReference type="Proteomes" id="UP000307720">
    <property type="component" value="Unassembled WGS sequence"/>
</dbReference>
<evidence type="ECO:0000313" key="2">
    <source>
        <dbReference type="Proteomes" id="UP000307720"/>
    </source>
</evidence>
<protein>
    <submittedName>
        <fullName evidence="1">N-acetyltransferase</fullName>
    </submittedName>
</protein>
<gene>
    <name evidence="1" type="ORF">E5357_14460</name>
</gene>
<name>A0AC61QWB3_9FIRM</name>
<keyword evidence="2" id="KW-1185">Reference proteome</keyword>